<dbReference type="EMBL" id="OU895878">
    <property type="protein sequence ID" value="CAG9803929.1"/>
    <property type="molecule type" value="Genomic_DNA"/>
</dbReference>
<reference evidence="8" key="2">
    <citation type="submission" date="2022-10" db="EMBL/GenBank/DDBJ databases">
        <authorList>
            <consortium name="ENA_rothamsted_submissions"/>
            <consortium name="culmorum"/>
            <person name="King R."/>
        </authorList>
    </citation>
    <scope>NUCLEOTIDE SEQUENCE</scope>
</reference>
<evidence type="ECO:0000256" key="7">
    <source>
        <dbReference type="SAM" id="MobiDB-lite"/>
    </source>
</evidence>
<keyword evidence="4" id="KW-0496">Mitochondrion</keyword>
<comment type="similarity">
    <text evidence="2">Belongs to the mitochondrion-specific ribosomal protein mS33 family.</text>
</comment>
<feature type="region of interest" description="Disordered" evidence="7">
    <location>
        <begin position="97"/>
        <end position="116"/>
    </location>
</feature>
<dbReference type="OrthoDB" id="5980584at2759"/>
<dbReference type="PANTHER" id="PTHR13362">
    <property type="entry name" value="MITOCHONDRIAL RIBOSOMAL PROTEIN S33"/>
    <property type="match status" value="1"/>
</dbReference>
<evidence type="ECO:0000256" key="6">
    <source>
        <dbReference type="ARBA" id="ARBA00035132"/>
    </source>
</evidence>
<organism evidence="8 9">
    <name type="scientific">Chironomus riparius</name>
    <dbReference type="NCBI Taxonomy" id="315576"/>
    <lineage>
        <taxon>Eukaryota</taxon>
        <taxon>Metazoa</taxon>
        <taxon>Ecdysozoa</taxon>
        <taxon>Arthropoda</taxon>
        <taxon>Hexapoda</taxon>
        <taxon>Insecta</taxon>
        <taxon>Pterygota</taxon>
        <taxon>Neoptera</taxon>
        <taxon>Endopterygota</taxon>
        <taxon>Diptera</taxon>
        <taxon>Nematocera</taxon>
        <taxon>Chironomoidea</taxon>
        <taxon>Chironomidae</taxon>
        <taxon>Chironominae</taxon>
        <taxon>Chironomus</taxon>
    </lineage>
</organism>
<evidence type="ECO:0000313" key="9">
    <source>
        <dbReference type="Proteomes" id="UP001153620"/>
    </source>
</evidence>
<evidence type="ECO:0000256" key="3">
    <source>
        <dbReference type="ARBA" id="ARBA00022980"/>
    </source>
</evidence>
<dbReference type="Proteomes" id="UP001153620">
    <property type="component" value="Chromosome 2"/>
</dbReference>
<gene>
    <name evidence="8" type="ORF">CHIRRI_LOCUS6824</name>
</gene>
<dbReference type="InterPro" id="IPR013219">
    <property type="entry name" value="Ribosomal_mS33"/>
</dbReference>
<dbReference type="GO" id="GO:1990904">
    <property type="term" value="C:ribonucleoprotein complex"/>
    <property type="evidence" value="ECO:0007669"/>
    <property type="project" value="UniProtKB-KW"/>
</dbReference>
<keyword evidence="3" id="KW-0689">Ribosomal protein</keyword>
<sequence length="116" mass="14255">MANLYKYTELVKLQTPYAKRMQYLSNRIFGEVARQTNEKSMKVVKMLEEEPYHKRDYVVNWYPRHVETHSLMWNLRNYGLYRDEHQDWKDEMKRLRYLRGKRPPQKGQGKKASTKK</sequence>
<dbReference type="AlphaFoldDB" id="A0A9N9RV40"/>
<name>A0A9N9RV40_9DIPT</name>
<keyword evidence="9" id="KW-1185">Reference proteome</keyword>
<dbReference type="GO" id="GO:0005840">
    <property type="term" value="C:ribosome"/>
    <property type="evidence" value="ECO:0007669"/>
    <property type="project" value="UniProtKB-KW"/>
</dbReference>
<keyword evidence="5" id="KW-0687">Ribonucleoprotein</keyword>
<evidence type="ECO:0000313" key="8">
    <source>
        <dbReference type="EMBL" id="CAG9803929.1"/>
    </source>
</evidence>
<protein>
    <recommendedName>
        <fullName evidence="6">Small ribosomal subunit protein mS33</fullName>
    </recommendedName>
</protein>
<proteinExistence type="inferred from homology"/>
<evidence type="ECO:0000256" key="4">
    <source>
        <dbReference type="ARBA" id="ARBA00023128"/>
    </source>
</evidence>
<evidence type="ECO:0000256" key="2">
    <source>
        <dbReference type="ARBA" id="ARBA00008970"/>
    </source>
</evidence>
<evidence type="ECO:0000256" key="1">
    <source>
        <dbReference type="ARBA" id="ARBA00004173"/>
    </source>
</evidence>
<reference evidence="8" key="1">
    <citation type="submission" date="2022-01" db="EMBL/GenBank/DDBJ databases">
        <authorList>
            <person name="King R."/>
        </authorList>
    </citation>
    <scope>NUCLEOTIDE SEQUENCE</scope>
</reference>
<comment type="subcellular location">
    <subcellularLocation>
        <location evidence="1">Mitochondrion</location>
    </subcellularLocation>
</comment>
<dbReference type="GO" id="GO:0005739">
    <property type="term" value="C:mitochondrion"/>
    <property type="evidence" value="ECO:0007669"/>
    <property type="project" value="UniProtKB-SubCell"/>
</dbReference>
<dbReference type="Pfam" id="PF08293">
    <property type="entry name" value="MRP-S33"/>
    <property type="match status" value="1"/>
</dbReference>
<evidence type="ECO:0000256" key="5">
    <source>
        <dbReference type="ARBA" id="ARBA00023274"/>
    </source>
</evidence>
<dbReference type="PANTHER" id="PTHR13362:SF2">
    <property type="entry name" value="SMALL RIBOSOMAL SUBUNIT PROTEIN MS33"/>
    <property type="match status" value="1"/>
</dbReference>
<accession>A0A9N9RV40</accession>